<dbReference type="HOGENOM" id="CLU_076015_1_0_9"/>
<keyword evidence="1" id="KW-0472">Membrane</keyword>
<dbReference type="InterPro" id="IPR011397">
    <property type="entry name" value="YhfC"/>
</dbReference>
<keyword evidence="3" id="KW-1185">Reference proteome</keyword>
<organism evidence="2 3">
    <name type="scientific">Shuttleworthella satelles DSM 14600</name>
    <dbReference type="NCBI Taxonomy" id="626523"/>
    <lineage>
        <taxon>Bacteria</taxon>
        <taxon>Bacillati</taxon>
        <taxon>Bacillota</taxon>
        <taxon>Clostridia</taxon>
        <taxon>Lachnospirales</taxon>
        <taxon>Lachnospiraceae</taxon>
        <taxon>Shuttleworthella</taxon>
    </lineage>
</organism>
<feature type="transmembrane region" description="Helical" evidence="1">
    <location>
        <begin position="68"/>
        <end position="85"/>
    </location>
</feature>
<dbReference type="AlphaFoldDB" id="C4G8Y9"/>
<evidence type="ECO:0000313" key="3">
    <source>
        <dbReference type="Proteomes" id="UP000003494"/>
    </source>
</evidence>
<feature type="transmembrane region" description="Helical" evidence="1">
    <location>
        <begin position="106"/>
        <end position="130"/>
    </location>
</feature>
<accession>C4G8Y9</accession>
<keyword evidence="1" id="KW-0812">Transmembrane</keyword>
<dbReference type="EMBL" id="ACIP02000001">
    <property type="protein sequence ID" value="EEP29086.1"/>
    <property type="molecule type" value="Genomic_DNA"/>
</dbReference>
<feature type="transmembrane region" description="Helical" evidence="1">
    <location>
        <begin position="6"/>
        <end position="23"/>
    </location>
</feature>
<dbReference type="eggNOG" id="COG4377">
    <property type="taxonomic scope" value="Bacteria"/>
</dbReference>
<sequence length="258" mass="28655">MIFMAVSGTIALMIPLALIIFFRRRKGADLISAGIGAAVMILFAFVLESGVHKLVAQSPLHEPIGENFIAYGIYGGVMAALFEEVGRYLAMRFLMKKQWNNPSNALMYGAGHGGIEAIVLLTITMINNLAYSFMINRGMMEGLIQKLPQTAQVQMQEAVQKLIVSPAPVFLLGAVERISAISLQICLSVFVWLAVTRREKKYFILAFGLHFLFDTLAVLVNHWMGTVVTEIILLLAVITVVLLTARLWKRVKRRMSVL</sequence>
<dbReference type="Pfam" id="PF10086">
    <property type="entry name" value="YhfC"/>
    <property type="match status" value="1"/>
</dbReference>
<dbReference type="Proteomes" id="UP000003494">
    <property type="component" value="Unassembled WGS sequence"/>
</dbReference>
<evidence type="ECO:0000313" key="2">
    <source>
        <dbReference type="EMBL" id="EEP29086.1"/>
    </source>
</evidence>
<feature type="transmembrane region" description="Helical" evidence="1">
    <location>
        <begin position="231"/>
        <end position="248"/>
    </location>
</feature>
<feature type="transmembrane region" description="Helical" evidence="1">
    <location>
        <begin position="202"/>
        <end position="225"/>
    </location>
</feature>
<gene>
    <name evidence="2" type="ORF">GCWU000342_00439</name>
</gene>
<dbReference type="PIRSF" id="PIRSF033101">
    <property type="entry name" value="UCP033101"/>
    <property type="match status" value="1"/>
</dbReference>
<protein>
    <recommendedName>
        <fullName evidence="4">YhfC family intramembrane metalloprotease</fullName>
    </recommendedName>
</protein>
<feature type="transmembrane region" description="Helical" evidence="1">
    <location>
        <begin position="178"/>
        <end position="195"/>
    </location>
</feature>
<proteinExistence type="predicted"/>
<keyword evidence="1" id="KW-1133">Transmembrane helix</keyword>
<name>C4G8Y9_9FIRM</name>
<dbReference type="STRING" id="626523.GCWU000342_00439"/>
<feature type="transmembrane region" description="Helical" evidence="1">
    <location>
        <begin position="30"/>
        <end position="48"/>
    </location>
</feature>
<evidence type="ECO:0000256" key="1">
    <source>
        <dbReference type="SAM" id="Phobius"/>
    </source>
</evidence>
<reference evidence="2" key="1">
    <citation type="submission" date="2009-04" db="EMBL/GenBank/DDBJ databases">
        <authorList>
            <person name="Weinstock G."/>
            <person name="Sodergren E."/>
            <person name="Clifton S."/>
            <person name="Fulton L."/>
            <person name="Fulton B."/>
            <person name="Courtney L."/>
            <person name="Fronick C."/>
            <person name="Harrison M."/>
            <person name="Strong C."/>
            <person name="Farmer C."/>
            <person name="Delahaunty K."/>
            <person name="Markovic C."/>
            <person name="Hall O."/>
            <person name="Minx P."/>
            <person name="Tomlinson C."/>
            <person name="Mitreva M."/>
            <person name="Nelson J."/>
            <person name="Hou S."/>
            <person name="Wollam A."/>
            <person name="Pepin K.H."/>
            <person name="Johnson M."/>
            <person name="Bhonagiri V."/>
            <person name="Nash W.E."/>
            <person name="Warren W."/>
            <person name="Chinwalla A."/>
            <person name="Mardis E.R."/>
            <person name="Wilson R.K."/>
        </authorList>
    </citation>
    <scope>NUCLEOTIDE SEQUENCE [LARGE SCALE GENOMIC DNA]</scope>
    <source>
        <strain evidence="2">DSM 14600</strain>
    </source>
</reference>
<evidence type="ECO:0008006" key="4">
    <source>
        <dbReference type="Google" id="ProtNLM"/>
    </source>
</evidence>
<comment type="caution">
    <text evidence="2">The sequence shown here is derived from an EMBL/GenBank/DDBJ whole genome shotgun (WGS) entry which is preliminary data.</text>
</comment>